<evidence type="ECO:0000313" key="3">
    <source>
        <dbReference type="Proteomes" id="UP000669179"/>
    </source>
</evidence>
<keyword evidence="3" id="KW-1185">Reference proteome</keyword>
<comment type="caution">
    <text evidence="2">The sequence shown here is derived from an EMBL/GenBank/DDBJ whole genome shotgun (WGS) entry which is preliminary data.</text>
</comment>
<reference evidence="2" key="1">
    <citation type="submission" date="2021-03" db="EMBL/GenBank/DDBJ databases">
        <authorList>
            <person name="Kanchanasin P."/>
            <person name="Saeng-In P."/>
            <person name="Phongsopitanun W."/>
            <person name="Yuki M."/>
            <person name="Kudo T."/>
            <person name="Ohkuma M."/>
            <person name="Tanasupawat S."/>
        </authorList>
    </citation>
    <scope>NUCLEOTIDE SEQUENCE</scope>
    <source>
        <strain evidence="2">GKU 128</strain>
    </source>
</reference>
<evidence type="ECO:0000313" key="2">
    <source>
        <dbReference type="EMBL" id="MBO2445549.1"/>
    </source>
</evidence>
<dbReference type="Proteomes" id="UP000669179">
    <property type="component" value="Unassembled WGS sequence"/>
</dbReference>
<dbReference type="Gene3D" id="2.30.320.10">
    <property type="entry name" value="YwqG-like"/>
    <property type="match status" value="1"/>
</dbReference>
<protein>
    <recommendedName>
        <fullName evidence="4">DUF1963 domain-containing protein</fullName>
    </recommendedName>
</protein>
<organism evidence="2 3">
    <name type="scientific">Actinomadura barringtoniae</name>
    <dbReference type="NCBI Taxonomy" id="1427535"/>
    <lineage>
        <taxon>Bacteria</taxon>
        <taxon>Bacillati</taxon>
        <taxon>Actinomycetota</taxon>
        <taxon>Actinomycetes</taxon>
        <taxon>Streptosporangiales</taxon>
        <taxon>Thermomonosporaceae</taxon>
        <taxon>Actinomadura</taxon>
    </lineage>
</organism>
<accession>A0A939PA75</accession>
<sequence length="308" mass="34272">MAAAIPELAAYAKTTTRLHPRPGDPGVRDSSVAGPLLWPADEPWPVCTGAHDPGDLVNVADERLRRVILREAWGDTGFTDELRGRLQTLDDRAPTSAPAEVPLLPVAQLYARDIPDLKPPAGKDLLQILWCPFDHDDLSYCPAVRLIWRREADVREPLAPAAQPEPTIAELSDYVPERCVVHPEQLVEYQYSDLLPPDLAQRITQWEEATGHSYFYGLSVAEGWKVGGWANWNLSDPPEILPTCACGAELELLMRIDSGEWDGTGHWRPTDHETCGNNPAEVVIGRGYSLWIYTCPVSPEHPHEQVMQ</sequence>
<evidence type="ECO:0000256" key="1">
    <source>
        <dbReference type="SAM" id="MobiDB-lite"/>
    </source>
</evidence>
<proteinExistence type="predicted"/>
<feature type="region of interest" description="Disordered" evidence="1">
    <location>
        <begin position="15"/>
        <end position="34"/>
    </location>
</feature>
<name>A0A939PA75_9ACTN</name>
<dbReference type="AlphaFoldDB" id="A0A939PA75"/>
<dbReference type="EMBL" id="JAGEOJ010000001">
    <property type="protein sequence ID" value="MBO2445549.1"/>
    <property type="molecule type" value="Genomic_DNA"/>
</dbReference>
<evidence type="ECO:0008006" key="4">
    <source>
        <dbReference type="Google" id="ProtNLM"/>
    </source>
</evidence>
<gene>
    <name evidence="2" type="ORF">J4573_00445</name>
</gene>